<reference evidence="1 2" key="1">
    <citation type="submission" date="2018-11" db="EMBL/GenBank/DDBJ databases">
        <title>Characterization of surface water Dickeya isolates.</title>
        <authorList>
            <person name="Van Gijsegem F."/>
            <person name="Pedron J."/>
        </authorList>
    </citation>
    <scope>NUCLEOTIDE SEQUENCE [LARGE SCALE GENOMIC DNA]</scope>
    <source>
        <strain evidence="1 2">FVG1-MFV-O17</strain>
    </source>
</reference>
<dbReference type="EMBL" id="RJLR01000016">
    <property type="protein sequence ID" value="RNM06908.1"/>
    <property type="molecule type" value="Genomic_DNA"/>
</dbReference>
<evidence type="ECO:0000313" key="1">
    <source>
        <dbReference type="EMBL" id="RNM06908.1"/>
    </source>
</evidence>
<evidence type="ECO:0000313" key="2">
    <source>
        <dbReference type="Proteomes" id="UP000276061"/>
    </source>
</evidence>
<comment type="caution">
    <text evidence="1">The sequence shown here is derived from an EMBL/GenBank/DDBJ whole genome shotgun (WGS) entry which is preliminary data.</text>
</comment>
<dbReference type="AlphaFoldDB" id="A0A3N0G498"/>
<accession>A0A3N0G498</accession>
<organism evidence="1 2">
    <name type="scientific">Dickeya undicola</name>
    <dbReference type="NCBI Taxonomy" id="1577887"/>
    <lineage>
        <taxon>Bacteria</taxon>
        <taxon>Pseudomonadati</taxon>
        <taxon>Pseudomonadota</taxon>
        <taxon>Gammaproteobacteria</taxon>
        <taxon>Enterobacterales</taxon>
        <taxon>Pectobacteriaceae</taxon>
        <taxon>Dickeya</taxon>
    </lineage>
</organism>
<dbReference type="Proteomes" id="UP000276061">
    <property type="component" value="Unassembled WGS sequence"/>
</dbReference>
<sequence>MFGLFLFVCYTFQPCQYEPQGWVYPDRKNCEADIRAQKLPTEYQCLPVDAIMPTWSENDE</sequence>
<name>A0A3N0G498_9GAMM</name>
<protein>
    <recommendedName>
        <fullName evidence="3">DUF1482 family protein</fullName>
    </recommendedName>
</protein>
<gene>
    <name evidence="1" type="ORF">EF878_08825</name>
</gene>
<evidence type="ECO:0008006" key="3">
    <source>
        <dbReference type="Google" id="ProtNLM"/>
    </source>
</evidence>
<proteinExistence type="predicted"/>